<dbReference type="InterPro" id="IPR043128">
    <property type="entry name" value="Rev_trsase/Diguanyl_cyclase"/>
</dbReference>
<dbReference type="Gene3D" id="3.30.70.270">
    <property type="match status" value="1"/>
</dbReference>
<dbReference type="GO" id="GO:0007165">
    <property type="term" value="P:signal transduction"/>
    <property type="evidence" value="ECO:0007669"/>
    <property type="project" value="InterPro"/>
</dbReference>
<dbReference type="InterPro" id="IPR050469">
    <property type="entry name" value="Diguanylate_Cyclase"/>
</dbReference>
<dbReference type="RefSeq" id="WP_011877026.1">
    <property type="nucleotide sequence ID" value="NC_009253.1"/>
</dbReference>
<accession>A4J287</accession>
<dbReference type="InterPro" id="IPR003660">
    <property type="entry name" value="HAMP_dom"/>
</dbReference>
<feature type="coiled-coil region" evidence="6">
    <location>
        <begin position="342"/>
        <end position="387"/>
    </location>
</feature>
<dbReference type="HOGENOM" id="CLU_000445_134_4_9"/>
<feature type="transmembrane region" description="Helical" evidence="7">
    <location>
        <begin position="286"/>
        <end position="307"/>
    </location>
</feature>
<sequence>MKVLQFFIFNRRIQTSLLIGFIVFIIFPAFLVGLFSFSQSKAVIERSVFNTLDYLADAQEKSINNWIMSRKTFIKGLAQNKYMQVMDNQESAKILRDALKMDNNFRSLVLVGKDGRIKVDPELPNQTINTYVGDREYFQQAISGTTFVSEVLVSRNTKRPVMMVATPVKQGDEIVGVLSGIVNISVITEITQHNSPGVLGESYLINDKGLMVSESRFTTSTEPLKLKVQNHPALTSREGEKGKGIYKNYLNRTVFGTYRWLPEMRLSLVVEKDYERGLMEYGLATYLKVLGAACLIIGFFLVFAIIYSRRLTKPLERLAAEVNNIAKGNFLSIIDLKANREVQELSRAINNMSANLLEKTTQLNNLIKQLEQNRDDLHEEKNKLVKISITDELTDLYNRRYLNKELLRVIDLCSTLNKNISLLMLDLDRFKAVNDNYGHATGDTVLKEFAEILRRCSRGTDVVGRFGGEEFVIIIPFVSAERVALIAERIRQEISNFVFDEGNSNLHVTVSIGVVTVKSLVTSTTAEVAEKLIKKADENLYQAKNSGRNKVVHREIKIGELFECCPPEKKTSDS</sequence>
<dbReference type="Pfam" id="PF00672">
    <property type="entry name" value="HAMP"/>
    <property type="match status" value="1"/>
</dbReference>
<proteinExistence type="predicted"/>
<evidence type="ECO:0000256" key="1">
    <source>
        <dbReference type="ARBA" id="ARBA00004651"/>
    </source>
</evidence>
<dbReference type="SUPFAM" id="SSF103190">
    <property type="entry name" value="Sensory domain-like"/>
    <property type="match status" value="1"/>
</dbReference>
<evidence type="ECO:0000313" key="10">
    <source>
        <dbReference type="EMBL" id="ABO49190.1"/>
    </source>
</evidence>
<name>A4J287_DESRM</name>
<dbReference type="SMART" id="SM00267">
    <property type="entry name" value="GGDEF"/>
    <property type="match status" value="1"/>
</dbReference>
<dbReference type="PROSITE" id="PS50887">
    <property type="entry name" value="GGDEF"/>
    <property type="match status" value="1"/>
</dbReference>
<keyword evidence="6" id="KW-0175">Coiled coil</keyword>
<dbReference type="SUPFAM" id="SSF158472">
    <property type="entry name" value="HAMP domain-like"/>
    <property type="match status" value="1"/>
</dbReference>
<dbReference type="Pfam" id="PF00990">
    <property type="entry name" value="GGDEF"/>
    <property type="match status" value="1"/>
</dbReference>
<organism evidence="10 11">
    <name type="scientific">Desulforamulus reducens (strain ATCC BAA-1160 / DSM 100696 / MI-1)</name>
    <name type="common">Desulfotomaculum reducens</name>
    <dbReference type="NCBI Taxonomy" id="349161"/>
    <lineage>
        <taxon>Bacteria</taxon>
        <taxon>Bacillati</taxon>
        <taxon>Bacillota</taxon>
        <taxon>Clostridia</taxon>
        <taxon>Eubacteriales</taxon>
        <taxon>Peptococcaceae</taxon>
        <taxon>Desulforamulus</taxon>
    </lineage>
</organism>
<comment type="subcellular location">
    <subcellularLocation>
        <location evidence="1">Cell membrane</location>
        <topology evidence="1">Multi-pass membrane protein</topology>
    </subcellularLocation>
</comment>
<dbReference type="EMBL" id="CP000612">
    <property type="protein sequence ID" value="ABO49190.1"/>
    <property type="molecule type" value="Genomic_DNA"/>
</dbReference>
<keyword evidence="2" id="KW-1003">Cell membrane</keyword>
<evidence type="ECO:0000256" key="6">
    <source>
        <dbReference type="SAM" id="Coils"/>
    </source>
</evidence>
<evidence type="ECO:0000313" key="11">
    <source>
        <dbReference type="Proteomes" id="UP000001556"/>
    </source>
</evidence>
<feature type="domain" description="HAMP" evidence="8">
    <location>
        <begin position="309"/>
        <end position="361"/>
    </location>
</feature>
<dbReference type="CDD" id="cd06225">
    <property type="entry name" value="HAMP"/>
    <property type="match status" value="1"/>
</dbReference>
<dbReference type="Proteomes" id="UP000001556">
    <property type="component" value="Chromosome"/>
</dbReference>
<evidence type="ECO:0000256" key="2">
    <source>
        <dbReference type="ARBA" id="ARBA00022475"/>
    </source>
</evidence>
<dbReference type="PANTHER" id="PTHR45138">
    <property type="entry name" value="REGULATORY COMPONENTS OF SENSORY TRANSDUCTION SYSTEM"/>
    <property type="match status" value="1"/>
</dbReference>
<dbReference type="InterPro" id="IPR000160">
    <property type="entry name" value="GGDEF_dom"/>
</dbReference>
<keyword evidence="3 7" id="KW-0812">Transmembrane</keyword>
<reference evidence="10 11" key="1">
    <citation type="submission" date="2007-03" db="EMBL/GenBank/DDBJ databases">
        <title>Complete sequence of Desulfotomaculum reducens MI-1.</title>
        <authorList>
            <consortium name="US DOE Joint Genome Institute"/>
            <person name="Copeland A."/>
            <person name="Lucas S."/>
            <person name="Lapidus A."/>
            <person name="Barry K."/>
            <person name="Detter J.C."/>
            <person name="Glavina del Rio T."/>
            <person name="Hammon N."/>
            <person name="Israni S."/>
            <person name="Dalin E."/>
            <person name="Tice H."/>
            <person name="Pitluck S."/>
            <person name="Sims D."/>
            <person name="Brettin T."/>
            <person name="Bruce D."/>
            <person name="Han C."/>
            <person name="Tapia R."/>
            <person name="Schmutz J."/>
            <person name="Larimer F."/>
            <person name="Land M."/>
            <person name="Hauser L."/>
            <person name="Kyrpides N."/>
            <person name="Kim E."/>
            <person name="Tebo B.M."/>
            <person name="Richardson P."/>
        </authorList>
    </citation>
    <scope>NUCLEOTIDE SEQUENCE [LARGE SCALE GENOMIC DNA]</scope>
    <source>
        <strain evidence="10 11">MI-1</strain>
    </source>
</reference>
<dbReference type="GO" id="GO:0052621">
    <property type="term" value="F:diguanylate cyclase activity"/>
    <property type="evidence" value="ECO:0007669"/>
    <property type="project" value="TreeGrafter"/>
</dbReference>
<dbReference type="InterPro" id="IPR033479">
    <property type="entry name" value="dCache_1"/>
</dbReference>
<evidence type="ECO:0000256" key="7">
    <source>
        <dbReference type="SAM" id="Phobius"/>
    </source>
</evidence>
<dbReference type="SMART" id="SM00304">
    <property type="entry name" value="HAMP"/>
    <property type="match status" value="1"/>
</dbReference>
<evidence type="ECO:0000256" key="3">
    <source>
        <dbReference type="ARBA" id="ARBA00022692"/>
    </source>
</evidence>
<dbReference type="CDD" id="cd12914">
    <property type="entry name" value="PDC1_DGC_like"/>
    <property type="match status" value="1"/>
</dbReference>
<feature type="domain" description="GGDEF" evidence="9">
    <location>
        <begin position="418"/>
        <end position="556"/>
    </location>
</feature>
<keyword evidence="4 7" id="KW-1133">Transmembrane helix</keyword>
<dbReference type="CDD" id="cd01949">
    <property type="entry name" value="GGDEF"/>
    <property type="match status" value="1"/>
</dbReference>
<evidence type="ECO:0000256" key="4">
    <source>
        <dbReference type="ARBA" id="ARBA00022989"/>
    </source>
</evidence>
<evidence type="ECO:0000256" key="5">
    <source>
        <dbReference type="ARBA" id="ARBA00023136"/>
    </source>
</evidence>
<dbReference type="PROSITE" id="PS50885">
    <property type="entry name" value="HAMP"/>
    <property type="match status" value="1"/>
</dbReference>
<dbReference type="STRING" id="349161.Dred_0651"/>
<dbReference type="PANTHER" id="PTHR45138:SF9">
    <property type="entry name" value="DIGUANYLATE CYCLASE DGCM-RELATED"/>
    <property type="match status" value="1"/>
</dbReference>
<dbReference type="Gene3D" id="6.10.340.10">
    <property type="match status" value="1"/>
</dbReference>
<keyword evidence="5 7" id="KW-0472">Membrane</keyword>
<keyword evidence="11" id="KW-1185">Reference proteome</keyword>
<dbReference type="KEGG" id="drm:Dred_0651"/>
<dbReference type="NCBIfam" id="TIGR00254">
    <property type="entry name" value="GGDEF"/>
    <property type="match status" value="1"/>
</dbReference>
<dbReference type="Gene3D" id="3.30.450.20">
    <property type="entry name" value="PAS domain"/>
    <property type="match status" value="1"/>
</dbReference>
<gene>
    <name evidence="10" type="ordered locus">Dred_0651</name>
</gene>
<dbReference type="InterPro" id="IPR029787">
    <property type="entry name" value="Nucleotide_cyclase"/>
</dbReference>
<dbReference type="GO" id="GO:0005886">
    <property type="term" value="C:plasma membrane"/>
    <property type="evidence" value="ECO:0007669"/>
    <property type="project" value="UniProtKB-SubCell"/>
</dbReference>
<dbReference type="InterPro" id="IPR029151">
    <property type="entry name" value="Sensor-like_sf"/>
</dbReference>
<dbReference type="OrthoDB" id="9783388at2"/>
<protein>
    <submittedName>
        <fullName evidence="10">Diguanylate cyclase</fullName>
    </submittedName>
</protein>
<evidence type="ECO:0000259" key="9">
    <source>
        <dbReference type="PROSITE" id="PS50887"/>
    </source>
</evidence>
<dbReference type="eggNOG" id="COG3706">
    <property type="taxonomic scope" value="Bacteria"/>
</dbReference>
<feature type="transmembrane region" description="Helical" evidence="7">
    <location>
        <begin position="16"/>
        <end position="37"/>
    </location>
</feature>
<dbReference type="AlphaFoldDB" id="A4J287"/>
<evidence type="ECO:0000259" key="8">
    <source>
        <dbReference type="PROSITE" id="PS50885"/>
    </source>
</evidence>
<dbReference type="Pfam" id="PF02743">
    <property type="entry name" value="dCache_1"/>
    <property type="match status" value="1"/>
</dbReference>
<dbReference type="FunFam" id="3.30.70.270:FF:000001">
    <property type="entry name" value="Diguanylate cyclase domain protein"/>
    <property type="match status" value="1"/>
</dbReference>
<dbReference type="SUPFAM" id="SSF55073">
    <property type="entry name" value="Nucleotide cyclase"/>
    <property type="match status" value="1"/>
</dbReference>